<gene>
    <name evidence="10" type="ORF">ACFPCV_12555</name>
</gene>
<feature type="chain" id="PRO_5045102502" evidence="8">
    <location>
        <begin position="30"/>
        <end position="381"/>
    </location>
</feature>
<keyword evidence="2" id="KW-0645">Protease</keyword>
<dbReference type="InterPro" id="IPR037295">
    <property type="entry name" value="Alpha-lytic_protease_prodomain"/>
</dbReference>
<dbReference type="InterPro" id="IPR033116">
    <property type="entry name" value="TRYPSIN_SER"/>
</dbReference>
<evidence type="ECO:0000256" key="6">
    <source>
        <dbReference type="ARBA" id="ARBA00023145"/>
    </source>
</evidence>
<keyword evidence="11" id="KW-1185">Reference proteome</keyword>
<evidence type="ECO:0000313" key="10">
    <source>
        <dbReference type="EMBL" id="MFC4854337.1"/>
    </source>
</evidence>
<evidence type="ECO:0000256" key="5">
    <source>
        <dbReference type="ARBA" id="ARBA00022825"/>
    </source>
</evidence>
<comment type="similarity">
    <text evidence="1">Belongs to the peptidase S1 family.</text>
</comment>
<dbReference type="EMBL" id="JBHSIS010000006">
    <property type="protein sequence ID" value="MFC4854337.1"/>
    <property type="molecule type" value="Genomic_DNA"/>
</dbReference>
<sequence length="381" mass="38763">MKRTTLVRMGSTALLTLGLALTFATPANSVPVTSDLGEIQAAMQRDLGLTPQQAQARSQQEKVAWSKDKTLRIALGSDFAGSRFDAKSGKLVVDVADASRVGEVKASGALARVVEHSEAELNAVASKLAQGSASVPKSVTGWRVDAESNAVVVSVHGTDAAATSWAKGLGAEVRFEHVAERPQTFWNLIGGQAITRSGSRCSLGFNARSGSARYVITAGHCTNGGGTWSGTGGTIGGVSGSSFPTNDYGRITVSSSSAVQTGLVDRYSSGSDVRVTGSSAVGNGAAVCRSGSTTGWHCGTVSSTNATVCYSQGCVYQTFRTSVCAEPGDSGGSLVSSPSGSTVQAQGLTSGGSGNCRTGGTTYYQKINEALSAYGLSLVTG</sequence>
<keyword evidence="7" id="KW-1015">Disulfide bond</keyword>
<name>A0ABV9RZA7_9PSEU</name>
<dbReference type="Pfam" id="PF02983">
    <property type="entry name" value="Pro_Al_protease"/>
    <property type="match status" value="1"/>
</dbReference>
<dbReference type="PIRSF" id="PIRSF001134">
    <property type="entry name" value="Streptogrisin"/>
    <property type="match status" value="1"/>
</dbReference>
<dbReference type="PROSITE" id="PS00134">
    <property type="entry name" value="TRYPSIN_HIS"/>
    <property type="match status" value="1"/>
</dbReference>
<evidence type="ECO:0000256" key="3">
    <source>
        <dbReference type="ARBA" id="ARBA00022729"/>
    </source>
</evidence>
<evidence type="ECO:0000256" key="2">
    <source>
        <dbReference type="ARBA" id="ARBA00022670"/>
    </source>
</evidence>
<dbReference type="RefSeq" id="WP_378056283.1">
    <property type="nucleotide sequence ID" value="NZ_JBHSIS010000006.1"/>
</dbReference>
<accession>A0ABV9RZA7</accession>
<dbReference type="InterPro" id="IPR035070">
    <property type="entry name" value="Streptogrisin_prodomain"/>
</dbReference>
<evidence type="ECO:0000259" key="9">
    <source>
        <dbReference type="Pfam" id="PF02983"/>
    </source>
</evidence>
<dbReference type="SUPFAM" id="SSF50494">
    <property type="entry name" value="Trypsin-like serine proteases"/>
    <property type="match status" value="1"/>
</dbReference>
<feature type="domain" description="Peptidase S1A alpha-lytic prodomain" evidence="9">
    <location>
        <begin position="116"/>
        <end position="167"/>
    </location>
</feature>
<keyword evidence="5" id="KW-0720">Serine protease</keyword>
<reference evidence="11" key="1">
    <citation type="journal article" date="2019" name="Int. J. Syst. Evol. Microbiol.">
        <title>The Global Catalogue of Microorganisms (GCM) 10K type strain sequencing project: providing services to taxonomists for standard genome sequencing and annotation.</title>
        <authorList>
            <consortium name="The Broad Institute Genomics Platform"/>
            <consortium name="The Broad Institute Genome Sequencing Center for Infectious Disease"/>
            <person name="Wu L."/>
            <person name="Ma J."/>
        </authorList>
    </citation>
    <scope>NUCLEOTIDE SEQUENCE [LARGE SCALE GENOMIC DNA]</scope>
    <source>
        <strain evidence="11">ZS-22-S1</strain>
    </source>
</reference>
<dbReference type="InterPro" id="IPR001316">
    <property type="entry name" value="Pept_S1A_streptogrisin"/>
</dbReference>
<evidence type="ECO:0000256" key="7">
    <source>
        <dbReference type="ARBA" id="ARBA00023157"/>
    </source>
</evidence>
<organism evidence="10 11">
    <name type="scientific">Actinophytocola glycyrrhizae</name>
    <dbReference type="NCBI Taxonomy" id="2044873"/>
    <lineage>
        <taxon>Bacteria</taxon>
        <taxon>Bacillati</taxon>
        <taxon>Actinomycetota</taxon>
        <taxon>Actinomycetes</taxon>
        <taxon>Pseudonocardiales</taxon>
        <taxon>Pseudonocardiaceae</taxon>
    </lineage>
</organism>
<comment type="caution">
    <text evidence="10">The sequence shown here is derived from an EMBL/GenBank/DDBJ whole genome shotgun (WGS) entry which is preliminary data.</text>
</comment>
<proteinExistence type="inferred from homology"/>
<dbReference type="PROSITE" id="PS00135">
    <property type="entry name" value="TRYPSIN_SER"/>
    <property type="match status" value="1"/>
</dbReference>
<dbReference type="CDD" id="cd21112">
    <property type="entry name" value="alphaLP-like"/>
    <property type="match status" value="1"/>
</dbReference>
<evidence type="ECO:0000313" key="11">
    <source>
        <dbReference type="Proteomes" id="UP001595859"/>
    </source>
</evidence>
<feature type="signal peptide" evidence="8">
    <location>
        <begin position="1"/>
        <end position="29"/>
    </location>
</feature>
<dbReference type="InterPro" id="IPR004236">
    <property type="entry name" value="Pept_S1_alpha_lytic"/>
</dbReference>
<evidence type="ECO:0000256" key="8">
    <source>
        <dbReference type="SAM" id="SignalP"/>
    </source>
</evidence>
<keyword evidence="4" id="KW-0378">Hydrolase</keyword>
<protein>
    <submittedName>
        <fullName evidence="10">S1 family peptidase</fullName>
    </submittedName>
</protein>
<evidence type="ECO:0000256" key="4">
    <source>
        <dbReference type="ARBA" id="ARBA00022801"/>
    </source>
</evidence>
<keyword evidence="6" id="KW-0865">Zymogen</keyword>
<evidence type="ECO:0000256" key="1">
    <source>
        <dbReference type="ARBA" id="ARBA00007664"/>
    </source>
</evidence>
<keyword evidence="3 8" id="KW-0732">Signal</keyword>
<dbReference type="InterPro" id="IPR009003">
    <property type="entry name" value="Peptidase_S1_PA"/>
</dbReference>
<dbReference type="InterPro" id="IPR018114">
    <property type="entry name" value="TRYPSIN_HIS"/>
</dbReference>
<dbReference type="Gene3D" id="2.40.10.10">
    <property type="entry name" value="Trypsin-like serine proteases"/>
    <property type="match status" value="2"/>
</dbReference>
<dbReference type="SUPFAM" id="SSF54806">
    <property type="entry name" value="Alpha-lytic protease prodomain"/>
    <property type="match status" value="1"/>
</dbReference>
<dbReference type="PRINTS" id="PR00861">
    <property type="entry name" value="ALYTICPTASE"/>
</dbReference>
<dbReference type="Proteomes" id="UP001595859">
    <property type="component" value="Unassembled WGS sequence"/>
</dbReference>
<dbReference type="InterPro" id="IPR043504">
    <property type="entry name" value="Peptidase_S1_PA_chymotrypsin"/>
</dbReference>
<dbReference type="Gene3D" id="3.30.300.50">
    <property type="match status" value="2"/>
</dbReference>